<evidence type="ECO:0000313" key="8">
    <source>
        <dbReference type="EMBL" id="MFD1398187.1"/>
    </source>
</evidence>
<evidence type="ECO:0000256" key="1">
    <source>
        <dbReference type="ARBA" id="ARBA00004127"/>
    </source>
</evidence>
<feature type="transmembrane region" description="Helical" evidence="6">
    <location>
        <begin position="36"/>
        <end position="57"/>
    </location>
</feature>
<feature type="transmembrane region" description="Helical" evidence="6">
    <location>
        <begin position="160"/>
        <end position="180"/>
    </location>
</feature>
<dbReference type="InterPro" id="IPR037185">
    <property type="entry name" value="EmrE-like"/>
</dbReference>
<keyword evidence="3 6" id="KW-0812">Transmembrane</keyword>
<feature type="transmembrane region" description="Helical" evidence="6">
    <location>
        <begin position="187"/>
        <end position="207"/>
    </location>
</feature>
<dbReference type="PROSITE" id="PS51257">
    <property type="entry name" value="PROKAR_LIPOPROTEIN"/>
    <property type="match status" value="1"/>
</dbReference>
<evidence type="ECO:0000256" key="4">
    <source>
        <dbReference type="ARBA" id="ARBA00022989"/>
    </source>
</evidence>
<dbReference type="Proteomes" id="UP001597199">
    <property type="component" value="Unassembled WGS sequence"/>
</dbReference>
<feature type="transmembrane region" description="Helical" evidence="6">
    <location>
        <begin position="105"/>
        <end position="122"/>
    </location>
</feature>
<proteinExistence type="inferred from homology"/>
<feature type="domain" description="EamA" evidence="7">
    <location>
        <begin position="7"/>
        <end position="145"/>
    </location>
</feature>
<feature type="transmembrane region" description="Helical" evidence="6">
    <location>
        <begin position="219"/>
        <end position="239"/>
    </location>
</feature>
<name>A0ABW4BER3_9LACO</name>
<comment type="similarity">
    <text evidence="2">Belongs to the EamA transporter family.</text>
</comment>
<comment type="caution">
    <text evidence="8">The sequence shown here is derived from an EMBL/GenBank/DDBJ whole genome shotgun (WGS) entry which is preliminary data.</text>
</comment>
<feature type="domain" description="EamA" evidence="7">
    <location>
        <begin position="159"/>
        <end position="290"/>
    </location>
</feature>
<evidence type="ECO:0000259" key="7">
    <source>
        <dbReference type="Pfam" id="PF00892"/>
    </source>
</evidence>
<feature type="transmembrane region" description="Helical" evidence="6">
    <location>
        <begin position="77"/>
        <end position="99"/>
    </location>
</feature>
<evidence type="ECO:0000256" key="6">
    <source>
        <dbReference type="SAM" id="Phobius"/>
    </source>
</evidence>
<dbReference type="EMBL" id="JBHTOA010000016">
    <property type="protein sequence ID" value="MFD1398187.1"/>
    <property type="molecule type" value="Genomic_DNA"/>
</dbReference>
<evidence type="ECO:0000256" key="3">
    <source>
        <dbReference type="ARBA" id="ARBA00022692"/>
    </source>
</evidence>
<reference evidence="9" key="1">
    <citation type="journal article" date="2019" name="Int. J. Syst. Evol. Microbiol.">
        <title>The Global Catalogue of Microorganisms (GCM) 10K type strain sequencing project: providing services to taxonomists for standard genome sequencing and annotation.</title>
        <authorList>
            <consortium name="The Broad Institute Genomics Platform"/>
            <consortium name="The Broad Institute Genome Sequencing Center for Infectious Disease"/>
            <person name="Wu L."/>
            <person name="Ma J."/>
        </authorList>
    </citation>
    <scope>NUCLEOTIDE SEQUENCE [LARGE SCALE GENOMIC DNA]</scope>
    <source>
        <strain evidence="9">CCM 9110</strain>
    </source>
</reference>
<evidence type="ECO:0000313" key="9">
    <source>
        <dbReference type="Proteomes" id="UP001597199"/>
    </source>
</evidence>
<keyword evidence="4 6" id="KW-1133">Transmembrane helix</keyword>
<comment type="subcellular location">
    <subcellularLocation>
        <location evidence="1">Endomembrane system</location>
        <topology evidence="1">Multi-pass membrane protein</topology>
    </subcellularLocation>
</comment>
<keyword evidence="9" id="KW-1185">Reference proteome</keyword>
<dbReference type="InterPro" id="IPR000620">
    <property type="entry name" value="EamA_dom"/>
</dbReference>
<sequence>MQKKRLLGIGLAMFGACLWGVSGPASELLFAQGVDVAWLISSKMLIAGVLTMLLALVKAPQAVMAPWRNRRDAGQMVIFILFGMITMQFIYFKAVAVGNAPTATILQYLAPVVILVLSAFMARTLPRRQDVLIIALAMFGTLMVVTKGHLTQLAIGPRALFWGLLAALAAAMYTMLPAGLLRRHSPLVVTAWAQLLGGLVMTAYRPVWQNPPHLDRTGIAAYAFVVLFGTLIAYLVYLASLQYISATAASLLDAFEPLGATVVSVLMFHLHLGGPELLGGALIIATVCLMAVAGPKAPKVKPAVATAKIKKSRRRPA</sequence>
<protein>
    <submittedName>
        <fullName evidence="8">DMT family transporter</fullName>
    </submittedName>
</protein>
<organism evidence="8 9">
    <name type="scientific">Lacticaseibacillus suilingensis</name>
    <dbReference type="NCBI Taxonomy" id="2799577"/>
    <lineage>
        <taxon>Bacteria</taxon>
        <taxon>Bacillati</taxon>
        <taxon>Bacillota</taxon>
        <taxon>Bacilli</taxon>
        <taxon>Lactobacillales</taxon>
        <taxon>Lactobacillaceae</taxon>
        <taxon>Lacticaseibacillus</taxon>
    </lineage>
</organism>
<evidence type="ECO:0000256" key="5">
    <source>
        <dbReference type="ARBA" id="ARBA00023136"/>
    </source>
</evidence>
<dbReference type="RefSeq" id="WP_204117940.1">
    <property type="nucleotide sequence ID" value="NZ_BOLV01000001.1"/>
</dbReference>
<gene>
    <name evidence="8" type="ORF">ACFQ41_02565</name>
</gene>
<feature type="transmembrane region" description="Helical" evidence="6">
    <location>
        <begin position="251"/>
        <end position="271"/>
    </location>
</feature>
<dbReference type="InterPro" id="IPR050638">
    <property type="entry name" value="AA-Vitamin_Transporters"/>
</dbReference>
<evidence type="ECO:0000256" key="2">
    <source>
        <dbReference type="ARBA" id="ARBA00007362"/>
    </source>
</evidence>
<keyword evidence="5 6" id="KW-0472">Membrane</keyword>
<accession>A0ABW4BER3</accession>
<dbReference type="Pfam" id="PF00892">
    <property type="entry name" value="EamA"/>
    <property type="match status" value="2"/>
</dbReference>
<dbReference type="PANTHER" id="PTHR32322:SF2">
    <property type="entry name" value="EAMA DOMAIN-CONTAINING PROTEIN"/>
    <property type="match status" value="1"/>
</dbReference>
<dbReference type="SUPFAM" id="SSF103481">
    <property type="entry name" value="Multidrug resistance efflux transporter EmrE"/>
    <property type="match status" value="2"/>
</dbReference>
<feature type="transmembrane region" description="Helical" evidence="6">
    <location>
        <begin position="131"/>
        <end position="148"/>
    </location>
</feature>
<feature type="transmembrane region" description="Helical" evidence="6">
    <location>
        <begin position="277"/>
        <end position="294"/>
    </location>
</feature>
<dbReference type="PANTHER" id="PTHR32322">
    <property type="entry name" value="INNER MEMBRANE TRANSPORTER"/>
    <property type="match status" value="1"/>
</dbReference>